<keyword evidence="10" id="KW-0472">Membrane</keyword>
<evidence type="ECO:0000256" key="2">
    <source>
        <dbReference type="ARBA" id="ARBA00022475"/>
    </source>
</evidence>
<dbReference type="GO" id="GO:0004222">
    <property type="term" value="F:metalloendopeptidase activity"/>
    <property type="evidence" value="ECO:0007669"/>
    <property type="project" value="InterPro"/>
</dbReference>
<dbReference type="EMBL" id="VTOX01000003">
    <property type="protein sequence ID" value="NKE66520.1"/>
    <property type="molecule type" value="Genomic_DNA"/>
</dbReference>
<reference evidence="12 13" key="1">
    <citation type="journal article" date="2020" name="Nature">
        <title>Bacterial chemolithoautotrophy via manganese oxidation.</title>
        <authorList>
            <person name="Yu H."/>
            <person name="Leadbetter J.R."/>
        </authorList>
    </citation>
    <scope>NUCLEOTIDE SEQUENCE [LARGE SCALE GENOMIC DNA]</scope>
    <source>
        <strain evidence="12 13">RBP-1</strain>
    </source>
</reference>
<evidence type="ECO:0000256" key="4">
    <source>
        <dbReference type="ARBA" id="ARBA00022692"/>
    </source>
</evidence>
<protein>
    <submittedName>
        <fullName evidence="12">M48 family metalloprotease</fullName>
    </submittedName>
</protein>
<evidence type="ECO:0000256" key="6">
    <source>
        <dbReference type="ARBA" id="ARBA00022801"/>
    </source>
</evidence>
<dbReference type="GO" id="GO:0006508">
    <property type="term" value="P:proteolysis"/>
    <property type="evidence" value="ECO:0007669"/>
    <property type="project" value="UniProtKB-KW"/>
</dbReference>
<keyword evidence="13" id="KW-1185">Reference proteome</keyword>
<name>A0A7X6I6R2_9BURK</name>
<dbReference type="Pfam" id="PF01435">
    <property type="entry name" value="Peptidase_M48"/>
    <property type="match status" value="1"/>
</dbReference>
<organism evidence="12 13">
    <name type="scientific">Ramlibacter lithotrophicus</name>
    <dbReference type="NCBI Taxonomy" id="2606681"/>
    <lineage>
        <taxon>Bacteria</taxon>
        <taxon>Pseudomonadati</taxon>
        <taxon>Pseudomonadota</taxon>
        <taxon>Betaproteobacteria</taxon>
        <taxon>Burkholderiales</taxon>
        <taxon>Comamonadaceae</taxon>
        <taxon>Ramlibacter</taxon>
    </lineage>
</organism>
<dbReference type="PANTHER" id="PTHR43221:SF2">
    <property type="entry name" value="PROTEASE HTPX HOMOLOG"/>
    <property type="match status" value="1"/>
</dbReference>
<dbReference type="GO" id="GO:0046872">
    <property type="term" value="F:metal ion binding"/>
    <property type="evidence" value="ECO:0007669"/>
    <property type="project" value="UniProtKB-KW"/>
</dbReference>
<proteinExistence type="predicted"/>
<evidence type="ECO:0000313" key="12">
    <source>
        <dbReference type="EMBL" id="NKE66520.1"/>
    </source>
</evidence>
<keyword evidence="5" id="KW-0479">Metal-binding</keyword>
<gene>
    <name evidence="12" type="ORF">RAMLITH_11865</name>
</gene>
<evidence type="ECO:0000256" key="7">
    <source>
        <dbReference type="ARBA" id="ARBA00022833"/>
    </source>
</evidence>
<evidence type="ECO:0000313" key="13">
    <source>
        <dbReference type="Proteomes" id="UP000521868"/>
    </source>
</evidence>
<sequence length="617" mass="66193">MRFRQQQEQARAATRKLLALFALTVLFTVAGVNAALALAWRLQFGGFFGYPNWFFETNTALTLGFVLGGAWLESLRLRDGGAHVARMVGGREVATPQGMAERRLRNIVDEMAIASGLKSPRVFVLDREPTINALAAGWEQQDSVVVVTRGALDRLTRDELQGVVAHEFAHILNGDTRLNMRLIGMVFGLQMVFNFGRDLMSSVDTRGRRGPALAIGAALALAGSVGWLAGRLLRAGVSRQREHLADAFAVQFTRQPTGLGNALRKVAGQVGRGERMASANAEVVSHLLLSADAVLPTAWLASHPPIQERLRRIFGRDMPPLPDDPLPQPEAGGPALPAFEFSAMPALAQVTATGLAGSGQAAAPEAAASPLEAPLFELSATTMPGPVHAAVLACLVPPQSAAEMQAWRRAVPDQAAHERLLQSVQSLPPRRRLPWFERLLRLAAALPAPDRAALVGGARAVAQADGRVSLAEYLEGLVLQRQLGMHGERLSAERRGLALAELAHPVALVSRALAASLSVEERARWLRAVHAGLRLPPAGELPMPSAGELAAALDRLVLLGRMERPALVKQWIAGQPLAGWPQRTHDALRCLCLLIDTPLPPPLAAQFDPLPLLPETA</sequence>
<evidence type="ECO:0000256" key="5">
    <source>
        <dbReference type="ARBA" id="ARBA00022723"/>
    </source>
</evidence>
<comment type="caution">
    <text evidence="12">The sequence shown here is derived from an EMBL/GenBank/DDBJ whole genome shotgun (WGS) entry which is preliminary data.</text>
</comment>
<feature type="domain" description="Peptidase M48" evidence="11">
    <location>
        <begin position="101"/>
        <end position="313"/>
    </location>
</feature>
<dbReference type="InterPro" id="IPR001915">
    <property type="entry name" value="Peptidase_M48"/>
</dbReference>
<evidence type="ECO:0000256" key="3">
    <source>
        <dbReference type="ARBA" id="ARBA00022670"/>
    </source>
</evidence>
<evidence type="ECO:0000256" key="1">
    <source>
        <dbReference type="ARBA" id="ARBA00001947"/>
    </source>
</evidence>
<keyword evidence="4" id="KW-0812">Transmembrane</keyword>
<evidence type="ECO:0000256" key="9">
    <source>
        <dbReference type="ARBA" id="ARBA00023049"/>
    </source>
</evidence>
<keyword evidence="3 12" id="KW-0645">Protease</keyword>
<accession>A0A7X6I6R2</accession>
<keyword evidence="7" id="KW-0862">Zinc</keyword>
<keyword evidence="9 12" id="KW-0482">Metalloprotease</keyword>
<dbReference type="RefSeq" id="WP_168107621.1">
    <property type="nucleotide sequence ID" value="NZ_VTOX01000003.1"/>
</dbReference>
<evidence type="ECO:0000259" key="11">
    <source>
        <dbReference type="Pfam" id="PF01435"/>
    </source>
</evidence>
<dbReference type="InterPro" id="IPR050083">
    <property type="entry name" value="HtpX_protease"/>
</dbReference>
<dbReference type="PANTHER" id="PTHR43221">
    <property type="entry name" value="PROTEASE HTPX"/>
    <property type="match status" value="1"/>
</dbReference>
<keyword evidence="6" id="KW-0378">Hydrolase</keyword>
<keyword evidence="8" id="KW-1133">Transmembrane helix</keyword>
<dbReference type="AlphaFoldDB" id="A0A7X6I6R2"/>
<keyword evidence="2" id="KW-1003">Cell membrane</keyword>
<dbReference type="Proteomes" id="UP000521868">
    <property type="component" value="Unassembled WGS sequence"/>
</dbReference>
<comment type="cofactor">
    <cofactor evidence="1">
        <name>Zn(2+)</name>
        <dbReference type="ChEBI" id="CHEBI:29105"/>
    </cofactor>
</comment>
<evidence type="ECO:0000256" key="8">
    <source>
        <dbReference type="ARBA" id="ARBA00022989"/>
    </source>
</evidence>
<dbReference type="Gene3D" id="3.30.2010.10">
    <property type="entry name" value="Metalloproteases ('zincins'), catalytic domain"/>
    <property type="match status" value="1"/>
</dbReference>
<evidence type="ECO:0000256" key="10">
    <source>
        <dbReference type="ARBA" id="ARBA00023136"/>
    </source>
</evidence>